<evidence type="ECO:0000256" key="1">
    <source>
        <dbReference type="ARBA" id="ARBA00004141"/>
    </source>
</evidence>
<keyword evidence="4 6" id="KW-0472">Membrane</keyword>
<sequence length="378" mass="42693">MPGQYPMQNLCLAVIVMMPLLSTIFCALRFYAKRRSTSGIGADDWLIVVAVVFSIIIIYPSWNLTIMWHYGVHIWDVKWHYAEPPMGPYYRMTMVFYMFSVWILPLVKASIMVLLLKVGGIITPIRTIVYILFTINIIGALVPATFYLFECPPLTGNTWEPRTFGGLHCAGRFLIGRINIFQVCINMFTDLLIFPIPVYLTWKLQKASMRDRIAVLFLFSLSLGVTAIGAVRIYLTYKERLYLDISVDWTWTIAFCVNHLEHGMAIIFACVPSLRVLILSCFGHDGDSTKAGSSPSYAHPASDGTYHGSLDYPSSPKRAHIRGIEDTLLTDCDIENTAIREYPCHLRADIQDTDASTEPETSSYSGSRTEVHIMLAKC</sequence>
<evidence type="ECO:0000256" key="5">
    <source>
        <dbReference type="ARBA" id="ARBA00038359"/>
    </source>
</evidence>
<dbReference type="EMBL" id="KI966419">
    <property type="protein sequence ID" value="EWC46323.1"/>
    <property type="molecule type" value="Genomic_DNA"/>
</dbReference>
<feature type="transmembrane region" description="Helical" evidence="6">
    <location>
        <begin position="180"/>
        <end position="202"/>
    </location>
</feature>
<feature type="transmembrane region" description="Helical" evidence="6">
    <location>
        <begin position="214"/>
        <end position="237"/>
    </location>
</feature>
<keyword evidence="2 6" id="KW-0812">Transmembrane</keyword>
<feature type="transmembrane region" description="Helical" evidence="6">
    <location>
        <begin position="94"/>
        <end position="116"/>
    </location>
</feature>
<dbReference type="HOGENOM" id="CLU_049770_0_0_1"/>
<protein>
    <recommendedName>
        <fullName evidence="7">Rhodopsin domain-containing protein</fullName>
    </recommendedName>
</protein>
<dbReference type="OrthoDB" id="5329176at2759"/>
<dbReference type="PANTHER" id="PTHR33048">
    <property type="entry name" value="PTH11-LIKE INTEGRAL MEMBRANE PROTEIN (AFU_ORTHOLOGUE AFUA_5G11245)"/>
    <property type="match status" value="1"/>
</dbReference>
<organism evidence="8 9">
    <name type="scientific">Drechslerella stenobrocha 248</name>
    <dbReference type="NCBI Taxonomy" id="1043628"/>
    <lineage>
        <taxon>Eukaryota</taxon>
        <taxon>Fungi</taxon>
        <taxon>Dikarya</taxon>
        <taxon>Ascomycota</taxon>
        <taxon>Pezizomycotina</taxon>
        <taxon>Orbiliomycetes</taxon>
        <taxon>Orbiliales</taxon>
        <taxon>Orbiliaceae</taxon>
        <taxon>Drechslerella</taxon>
    </lineage>
</organism>
<feature type="transmembrane region" description="Helical" evidence="6">
    <location>
        <begin position="128"/>
        <end position="149"/>
    </location>
</feature>
<evidence type="ECO:0000313" key="9">
    <source>
        <dbReference type="Proteomes" id="UP000024837"/>
    </source>
</evidence>
<dbReference type="PANTHER" id="PTHR33048:SF158">
    <property type="entry name" value="MEMBRANE PROTEIN PTH11-LIKE, PUTATIVE-RELATED"/>
    <property type="match status" value="1"/>
</dbReference>
<dbReference type="AlphaFoldDB" id="W7I224"/>
<gene>
    <name evidence="8" type="ORF">DRE_04494</name>
</gene>
<feature type="transmembrane region" description="Helical" evidence="6">
    <location>
        <begin position="44"/>
        <end position="62"/>
    </location>
</feature>
<evidence type="ECO:0000256" key="4">
    <source>
        <dbReference type="ARBA" id="ARBA00023136"/>
    </source>
</evidence>
<name>W7I224_9PEZI</name>
<evidence type="ECO:0000256" key="3">
    <source>
        <dbReference type="ARBA" id="ARBA00022989"/>
    </source>
</evidence>
<reference evidence="8 9" key="1">
    <citation type="submission" date="2013-05" db="EMBL/GenBank/DDBJ databases">
        <title>Drechslerella stenobrocha genome reveals carnivorous origination and mechanical trapping mechanism of predatory fungi.</title>
        <authorList>
            <person name="Liu X."/>
            <person name="Zhang W."/>
            <person name="Liu K."/>
        </authorList>
    </citation>
    <scope>NUCLEOTIDE SEQUENCE [LARGE SCALE GENOMIC DNA]</scope>
    <source>
        <strain evidence="8 9">248</strain>
    </source>
</reference>
<dbReference type="GO" id="GO:0016020">
    <property type="term" value="C:membrane"/>
    <property type="evidence" value="ECO:0007669"/>
    <property type="project" value="UniProtKB-SubCell"/>
</dbReference>
<comment type="similarity">
    <text evidence="5">Belongs to the SAT4 family.</text>
</comment>
<dbReference type="InterPro" id="IPR052337">
    <property type="entry name" value="SAT4-like"/>
</dbReference>
<keyword evidence="3 6" id="KW-1133">Transmembrane helix</keyword>
<feature type="domain" description="Rhodopsin" evidence="7">
    <location>
        <begin position="28"/>
        <end position="278"/>
    </location>
</feature>
<comment type="subcellular location">
    <subcellularLocation>
        <location evidence="1">Membrane</location>
        <topology evidence="1">Multi-pass membrane protein</topology>
    </subcellularLocation>
</comment>
<evidence type="ECO:0000313" key="8">
    <source>
        <dbReference type="EMBL" id="EWC46323.1"/>
    </source>
</evidence>
<accession>W7I224</accession>
<evidence type="ECO:0000256" key="6">
    <source>
        <dbReference type="SAM" id="Phobius"/>
    </source>
</evidence>
<evidence type="ECO:0000256" key="2">
    <source>
        <dbReference type="ARBA" id="ARBA00022692"/>
    </source>
</evidence>
<dbReference type="Pfam" id="PF20684">
    <property type="entry name" value="Fung_rhodopsin"/>
    <property type="match status" value="1"/>
</dbReference>
<dbReference type="Proteomes" id="UP000024837">
    <property type="component" value="Unassembled WGS sequence"/>
</dbReference>
<feature type="transmembrane region" description="Helical" evidence="6">
    <location>
        <begin position="12"/>
        <end position="32"/>
    </location>
</feature>
<evidence type="ECO:0000259" key="7">
    <source>
        <dbReference type="Pfam" id="PF20684"/>
    </source>
</evidence>
<proteinExistence type="inferred from homology"/>
<keyword evidence="9" id="KW-1185">Reference proteome</keyword>
<dbReference type="InterPro" id="IPR049326">
    <property type="entry name" value="Rhodopsin_dom_fungi"/>
</dbReference>